<reference evidence="3" key="1">
    <citation type="submission" date="2023-06" db="EMBL/GenBank/DDBJ databases">
        <title>Draft Genome Sequences of Representative Paenibacillus Polymyxa, Bacillus cereus, Fictibacillus sp., and Brevibacillus agri Strains Isolated from Amazonian Dark Earth.</title>
        <authorList>
            <person name="Pellegrinetti T.A."/>
            <person name="Cunha I.C.M."/>
            <person name="Chaves M.G."/>
            <person name="Freitas A.S."/>
            <person name="Silva A.V.R."/>
            <person name="Tsai S.M."/>
            <person name="Mendes L.W."/>
        </authorList>
    </citation>
    <scope>NUCLEOTIDE SEQUENCE</scope>
    <source>
        <strain evidence="3">CENA-BCM004</strain>
    </source>
</reference>
<dbReference type="EMBL" id="JAUHLN010000003">
    <property type="protein sequence ID" value="MDN4074394.1"/>
    <property type="molecule type" value="Genomic_DNA"/>
</dbReference>
<comment type="similarity">
    <text evidence="1">Belongs to the short-chain dehydrogenases/reductases (SDR) family.</text>
</comment>
<evidence type="ECO:0000313" key="3">
    <source>
        <dbReference type="EMBL" id="MDN4074394.1"/>
    </source>
</evidence>
<dbReference type="Gene3D" id="3.40.50.720">
    <property type="entry name" value="NAD(P)-binding Rossmann-like Domain"/>
    <property type="match status" value="1"/>
</dbReference>
<dbReference type="InterPro" id="IPR002347">
    <property type="entry name" value="SDR_fam"/>
</dbReference>
<dbReference type="SUPFAM" id="SSF51735">
    <property type="entry name" value="NAD(P)-binding Rossmann-fold domains"/>
    <property type="match status" value="1"/>
</dbReference>
<comment type="caution">
    <text evidence="3">The sequence shown here is derived from an EMBL/GenBank/DDBJ whole genome shotgun (WGS) entry which is preliminary data.</text>
</comment>
<dbReference type="Pfam" id="PF13561">
    <property type="entry name" value="adh_short_C2"/>
    <property type="match status" value="1"/>
</dbReference>
<evidence type="ECO:0000313" key="4">
    <source>
        <dbReference type="Proteomes" id="UP001168694"/>
    </source>
</evidence>
<accession>A0ABT8E908</accession>
<dbReference type="NCBIfam" id="NF005559">
    <property type="entry name" value="PRK07231.1"/>
    <property type="match status" value="1"/>
</dbReference>
<dbReference type="Proteomes" id="UP001168694">
    <property type="component" value="Unassembled WGS sequence"/>
</dbReference>
<evidence type="ECO:0000256" key="1">
    <source>
        <dbReference type="ARBA" id="ARBA00006484"/>
    </source>
</evidence>
<dbReference type="InterPro" id="IPR020904">
    <property type="entry name" value="Sc_DH/Rdtase_CS"/>
</dbReference>
<dbReference type="PANTHER" id="PTHR43639">
    <property type="entry name" value="OXIDOREDUCTASE, SHORT-CHAIN DEHYDROGENASE/REDUCTASE FAMILY (AFU_ORTHOLOGUE AFUA_5G02870)"/>
    <property type="match status" value="1"/>
</dbReference>
<proteinExistence type="inferred from homology"/>
<dbReference type="PROSITE" id="PS00061">
    <property type="entry name" value="ADH_SHORT"/>
    <property type="match status" value="1"/>
</dbReference>
<dbReference type="InterPro" id="IPR036291">
    <property type="entry name" value="NAD(P)-bd_dom_sf"/>
</dbReference>
<sequence length="257" mass="27247">MTAGLLEGKTAIITGAGSGMGKAAAKLFAAEGANVVLADLNREAANCTAGEIGNTGEVMVIQTDVGEDESVQKLVNEAVHQYQHLDVLLNCAGVPQFFTPIEEMSINEWDKIMNVNAKSIFLTTRHLVPHMKRIRKGSIINIASIAGIRARPGLNAYCASKGAAIMLTKALALELAPFKIRVNAINPGPAETPMLGKFLPGDEKKVEEDKKKIFLDSVPLGTLIQPEDIAQAALYLASDLAKAVTGEIMNLDGGRGV</sequence>
<dbReference type="PRINTS" id="PR00080">
    <property type="entry name" value="SDRFAMILY"/>
</dbReference>
<dbReference type="PANTHER" id="PTHR43639:SF1">
    <property type="entry name" value="SHORT-CHAIN DEHYDROGENASE_REDUCTASE FAMILY PROTEIN"/>
    <property type="match status" value="1"/>
</dbReference>
<keyword evidence="2" id="KW-0560">Oxidoreductase</keyword>
<dbReference type="RefSeq" id="WP_290400526.1">
    <property type="nucleotide sequence ID" value="NZ_JAUHLN010000003.1"/>
</dbReference>
<dbReference type="PRINTS" id="PR00081">
    <property type="entry name" value="GDHRDH"/>
</dbReference>
<evidence type="ECO:0000256" key="2">
    <source>
        <dbReference type="ARBA" id="ARBA00023002"/>
    </source>
</evidence>
<name>A0ABT8E908_9BACL</name>
<keyword evidence="4" id="KW-1185">Reference proteome</keyword>
<gene>
    <name evidence="3" type="ORF">QYF49_15525</name>
</gene>
<organism evidence="3 4">
    <name type="scientific">Fictibacillus terranigra</name>
    <dbReference type="NCBI Taxonomy" id="3058424"/>
    <lineage>
        <taxon>Bacteria</taxon>
        <taxon>Bacillati</taxon>
        <taxon>Bacillota</taxon>
        <taxon>Bacilli</taxon>
        <taxon>Bacillales</taxon>
        <taxon>Fictibacillaceae</taxon>
        <taxon>Fictibacillus</taxon>
    </lineage>
</organism>
<protein>
    <submittedName>
        <fullName evidence="3">SDR family oxidoreductase</fullName>
    </submittedName>
</protein>